<evidence type="ECO:0000256" key="2">
    <source>
        <dbReference type="ARBA" id="ARBA00022475"/>
    </source>
</evidence>
<proteinExistence type="predicted"/>
<evidence type="ECO:0000256" key="5">
    <source>
        <dbReference type="ARBA" id="ARBA00023136"/>
    </source>
</evidence>
<dbReference type="SUPFAM" id="SSF81321">
    <property type="entry name" value="Family A G protein-coupled receptor-like"/>
    <property type="match status" value="1"/>
</dbReference>
<keyword evidence="9" id="KW-1185">Reference proteome</keyword>
<dbReference type="PROSITE" id="PS50262">
    <property type="entry name" value="G_PROTEIN_RECEP_F1_2"/>
    <property type="match status" value="1"/>
</dbReference>
<dbReference type="Pfam" id="PF00001">
    <property type="entry name" value="7tm_1"/>
    <property type="match status" value="1"/>
</dbReference>
<evidence type="ECO:0000313" key="9">
    <source>
        <dbReference type="Proteomes" id="UP001159427"/>
    </source>
</evidence>
<comment type="subcellular location">
    <subcellularLocation>
        <location evidence="1">Cell membrane</location>
        <topology evidence="1">Multi-pass membrane protein</topology>
    </subcellularLocation>
</comment>
<dbReference type="InterPro" id="IPR000276">
    <property type="entry name" value="GPCR_Rhodpsn"/>
</dbReference>
<keyword evidence="2" id="KW-1003">Cell membrane</keyword>
<feature type="domain" description="G-protein coupled receptors family 1 profile" evidence="7">
    <location>
        <begin position="1"/>
        <end position="101"/>
    </location>
</feature>
<keyword evidence="4 6" id="KW-1133">Transmembrane helix</keyword>
<sequence length="103" mass="11726">MITSIFSYTKIFHSLRHYKIHVHGHASQSQPSQVIPLNVDRYRKGVHSALWVQVALIICYLPHFIAESLIRQNGSTSSVYLAGQFTVTLVLLNSSLNPLLYCW</sequence>
<comment type="caution">
    <text evidence="8">The sequence shown here is derived from an EMBL/GenBank/DDBJ whole genome shotgun (WGS) entry which is preliminary data.</text>
</comment>
<gene>
    <name evidence="8" type="ORF">PEVE_00034968</name>
</gene>
<evidence type="ECO:0000256" key="6">
    <source>
        <dbReference type="SAM" id="Phobius"/>
    </source>
</evidence>
<dbReference type="Gene3D" id="1.20.1070.10">
    <property type="entry name" value="Rhodopsin 7-helix transmembrane proteins"/>
    <property type="match status" value="1"/>
</dbReference>
<evidence type="ECO:0000313" key="8">
    <source>
        <dbReference type="EMBL" id="CAH3197566.1"/>
    </source>
</evidence>
<feature type="non-terminal residue" evidence="8">
    <location>
        <position position="103"/>
    </location>
</feature>
<feature type="transmembrane region" description="Helical" evidence="6">
    <location>
        <begin position="78"/>
        <end position="96"/>
    </location>
</feature>
<feature type="transmembrane region" description="Helical" evidence="6">
    <location>
        <begin position="48"/>
        <end position="66"/>
    </location>
</feature>
<dbReference type="EMBL" id="CALNXI010005368">
    <property type="protein sequence ID" value="CAH3197566.1"/>
    <property type="molecule type" value="Genomic_DNA"/>
</dbReference>
<dbReference type="PANTHER" id="PTHR22750">
    <property type="entry name" value="G-PROTEIN COUPLED RECEPTOR"/>
    <property type="match status" value="1"/>
</dbReference>
<keyword evidence="5 6" id="KW-0472">Membrane</keyword>
<reference evidence="8 9" key="1">
    <citation type="submission" date="2022-05" db="EMBL/GenBank/DDBJ databases">
        <authorList>
            <consortium name="Genoscope - CEA"/>
            <person name="William W."/>
        </authorList>
    </citation>
    <scope>NUCLEOTIDE SEQUENCE [LARGE SCALE GENOMIC DNA]</scope>
</reference>
<accession>A0ABN8T246</accession>
<dbReference type="InterPro" id="IPR017452">
    <property type="entry name" value="GPCR_Rhodpsn_7TM"/>
</dbReference>
<keyword evidence="3 6" id="KW-0812">Transmembrane</keyword>
<organism evidence="8 9">
    <name type="scientific">Porites evermanni</name>
    <dbReference type="NCBI Taxonomy" id="104178"/>
    <lineage>
        <taxon>Eukaryota</taxon>
        <taxon>Metazoa</taxon>
        <taxon>Cnidaria</taxon>
        <taxon>Anthozoa</taxon>
        <taxon>Hexacorallia</taxon>
        <taxon>Scleractinia</taxon>
        <taxon>Fungiina</taxon>
        <taxon>Poritidae</taxon>
        <taxon>Porites</taxon>
    </lineage>
</organism>
<evidence type="ECO:0000256" key="1">
    <source>
        <dbReference type="ARBA" id="ARBA00004651"/>
    </source>
</evidence>
<dbReference type="Proteomes" id="UP001159427">
    <property type="component" value="Unassembled WGS sequence"/>
</dbReference>
<evidence type="ECO:0000256" key="3">
    <source>
        <dbReference type="ARBA" id="ARBA00022692"/>
    </source>
</evidence>
<evidence type="ECO:0000256" key="4">
    <source>
        <dbReference type="ARBA" id="ARBA00022989"/>
    </source>
</evidence>
<name>A0ABN8T246_9CNID</name>
<protein>
    <recommendedName>
        <fullName evidence="7">G-protein coupled receptors family 1 profile domain-containing protein</fullName>
    </recommendedName>
</protein>
<evidence type="ECO:0000259" key="7">
    <source>
        <dbReference type="PROSITE" id="PS50262"/>
    </source>
</evidence>